<comment type="caution">
    <text evidence="1">The sequence shown here is derived from an EMBL/GenBank/DDBJ whole genome shotgun (WGS) entry which is preliminary data.</text>
</comment>
<gene>
    <name evidence="1" type="ORF">AHQ53_24495</name>
</gene>
<accession>A0A5W4F1U3</accession>
<dbReference type="AlphaFoldDB" id="A0A5W4F1U3"/>
<name>A0A5W4F1U3_SALET</name>
<proteinExistence type="predicted"/>
<reference evidence="1" key="1">
    <citation type="submission" date="2018-07" db="EMBL/GenBank/DDBJ databases">
        <authorList>
            <consortium name="GenomeTrakr network: Whole genome sequencing for foodborne pathogen traceback"/>
        </authorList>
    </citation>
    <scope>NUCLEOTIDE SEQUENCE</scope>
    <source>
        <strain evidence="1">FDA00000090</strain>
    </source>
</reference>
<protein>
    <submittedName>
        <fullName evidence="1">Uncharacterized protein</fullName>
    </submittedName>
</protein>
<dbReference type="EMBL" id="AAHJJF010000039">
    <property type="protein sequence ID" value="EBW8258455.1"/>
    <property type="molecule type" value="Genomic_DNA"/>
</dbReference>
<organism evidence="1">
    <name type="scientific">Salmonella enterica subsp. enterica serovar Ohio</name>
    <dbReference type="NCBI Taxonomy" id="117541"/>
    <lineage>
        <taxon>Bacteria</taxon>
        <taxon>Pseudomonadati</taxon>
        <taxon>Pseudomonadota</taxon>
        <taxon>Gammaproteobacteria</taxon>
        <taxon>Enterobacterales</taxon>
        <taxon>Enterobacteriaceae</taxon>
        <taxon>Salmonella</taxon>
    </lineage>
</organism>
<sequence>MNKKEIEIRLLILKNEIDIEGIKNYFINDEIEEDIFTDYLNLHYAVDNAIYNNKKSLFERLVYLINKDRENEGKEKKIIADHDLVYLKLNYDIDINEFKKLFSLQKNIPMNDFLNMLGYVVKIRREVEKWEVKKR</sequence>
<evidence type="ECO:0000313" key="1">
    <source>
        <dbReference type="EMBL" id="EBW8258455.1"/>
    </source>
</evidence>